<sequence>MSNPLVAPVKDSTTAVSGVPLLEGALDLKSAIESGDWASVAMGAVGTALDALTAVMDPFGAVFAAGVGWLIEHVGPLKEALNALTGNADEIAAQAETWNNIAKELGEVSVELVNLVDKDLASWTGEAADTYRTRAKDTATLIESAQKGSEGAGSGVKTAGEVVGAVRMLVRDIIAELIGHLISWALQVVFTLGIGLAWVVPQVVAAVAKTASKITQLTTRLVKALKALAPLLKKAGDLFDDAAKALKNLKGGTVKPSGKPKDIKTKSPDSKPKPNPKDENTSPSGDHTNPSGDHGPSGDKGNTGGDKGGSGGGDKSGNTNPNGDHVTPSGSGGGSGGGTKSPPPGRGENPPNKSAAPDDLNLCGDPIDIATGEVVMVQDDLSLAGPLPIRIRRTHMSSYREGTGFGPSWASTADLRLEFTAEHVHFFSDDGTVLMFPRPQPGLPMESLAGPSRALMVDEDGVYRLLTWDSGITLCFAQVPHAPAGVLPLTAFELGEDGPRIEVDHDGDGAGVRWRHSDGRVLEIDRARGRIHALRMTDPSQGQNVVVMRYGYDDAGNLVEVINSSGRALRFDYDQHGRLAEWQDRNGIWYRYIYDAAGRCVRTVGDRGFLDCTFEYEPRRTRYTNSLGHVTVFELDAAHHVVRETDPLGASTVFTWDDRGKMLSKTDPLGRVTRFDYNAEGEISKVTRPDGSLVLVNRSENGAVDGLIADEGDHTRYRAYPDGLGPDPREDPVGVSRSITIDTGPDSDDAGTEDHDLFGRPRSVPHGRGRARIGWTVEGLRAWRVGSLSERQSWRYDSEGNEIEHVDPTGRTTRREYGPFDMLTAEVDSAGGRTHYAYDTELRPATVTNPAGLTWTYEYDPVGRLVRQTDFDGRATTYAYDVAGQLVRSVDPAGRATEYDYDLIGNLVRIRTGDSETTYAYDVVGELVRADDGESVVEFERDENGRTVRTVTDGLEVVFEYDSEQGAISRRTPSGATSVWSFDKEERPSALSTADHLVEYAYDTEGRPIDRRVDGGARLGQQFDADDRIVGQTLTDATGTVLRHREFARSADGDLTAIRDAMGGESFGRDAAGRITTHLVDSVREDIAYDQAGKVVQWATNVAHPEAGPRTYDRNTITGAGAARYEHDVTGRRTARHEGDRIWRYDWDSRNRLTGLTTPDGRRWRYRYDPLGRRTAKELIGRDGQVLEQVRFVWDGNALIEQAHTGPAGVTVTTWERRPDTEEPVTQTDQGAGTLRFQAFVTDSIGTPTDLLDPAGVPNWTGRWTLWGLPLPGSPFPGTPLRFPGQYLDAESGLHYNLHRYFDPATARYLSQDPLGLPAGPDPAGYPLDPTSGSDPLGLVWCPKKRKFVDGPGTSGTGHNAGNTGGSAKRPRTENDNANRGGRTKNQAGTTEEVKATYDKNSTRGKDFINQPDPKQVTDVDDLNKNSVIHNKVDTDGSVYGENKLSDELVETLENTKRNKPDADGNEYLRADEKWIRGHLENGDMGGPGTSDNMIPLTHTANMNYKKLESSLHTYVDLKTALGNRDASDIGIDFKVKPSDEVKFPHSNNDFERGIRDHVEINTQYTGITPDIAKRLMDSKMDVPLPDLPPLGTKFDTISGKFTKPDGTEWVKNPKGHDLSQYL</sequence>
<dbReference type="Proteomes" id="UP000188551">
    <property type="component" value="Unassembled WGS sequence"/>
</dbReference>
<dbReference type="NCBIfam" id="TIGR03696">
    <property type="entry name" value="Rhs_assc_core"/>
    <property type="match status" value="1"/>
</dbReference>
<dbReference type="PATRIC" id="fig|1238180.3.peg.4615"/>
<keyword evidence="6" id="KW-1185">Reference proteome</keyword>
<feature type="region of interest" description="Disordered" evidence="1">
    <location>
        <begin position="1350"/>
        <end position="1420"/>
    </location>
</feature>
<dbReference type="OrthoDB" id="4981820at2"/>
<dbReference type="PRINTS" id="PR00394">
    <property type="entry name" value="RHSPROTEIN"/>
</dbReference>
<dbReference type="PANTHER" id="PTHR32305:SF15">
    <property type="entry name" value="PROTEIN RHSA-RELATED"/>
    <property type="match status" value="1"/>
</dbReference>
<name>M2QIB5_9PSEU</name>
<reference evidence="3 5" key="1">
    <citation type="submission" date="2012-10" db="EMBL/GenBank/DDBJ databases">
        <title>Genome assembly of Amycolatopsis azurea DSM 43854.</title>
        <authorList>
            <person name="Khatri I."/>
            <person name="Kaur I."/>
            <person name="Subramanian S."/>
            <person name="Mayilraj S."/>
        </authorList>
    </citation>
    <scope>NUCLEOTIDE SEQUENCE [LARGE SCALE GENOMIC DNA]</scope>
    <source>
        <strain evidence="3 5">DSM 43854</strain>
    </source>
</reference>
<gene>
    <name evidence="4" type="ORF">B0293_30855</name>
    <name evidence="3" type="ORF">C791_4572</name>
</gene>
<feature type="compositionally biased region" description="Gly residues" evidence="1">
    <location>
        <begin position="330"/>
        <end position="339"/>
    </location>
</feature>
<feature type="compositionally biased region" description="Low complexity" evidence="1">
    <location>
        <begin position="1313"/>
        <end position="1330"/>
    </location>
</feature>
<dbReference type="EMBL" id="MUXN01000024">
    <property type="protein sequence ID" value="OOC02563.1"/>
    <property type="molecule type" value="Genomic_DNA"/>
</dbReference>
<organism evidence="3 5">
    <name type="scientific">Amycolatopsis azurea DSM 43854</name>
    <dbReference type="NCBI Taxonomy" id="1238180"/>
    <lineage>
        <taxon>Bacteria</taxon>
        <taxon>Bacillati</taxon>
        <taxon>Actinomycetota</taxon>
        <taxon>Actinomycetes</taxon>
        <taxon>Pseudonocardiales</taxon>
        <taxon>Pseudonocardiaceae</taxon>
        <taxon>Amycolatopsis</taxon>
    </lineage>
</organism>
<feature type="domain" description="DUF6531" evidence="2">
    <location>
        <begin position="364"/>
        <end position="436"/>
    </location>
</feature>
<dbReference type="InterPro" id="IPR022385">
    <property type="entry name" value="Rhs_assc_core"/>
</dbReference>
<dbReference type="NCBIfam" id="TIGR01643">
    <property type="entry name" value="YD_repeat_2x"/>
    <property type="match status" value="7"/>
</dbReference>
<dbReference type="RefSeq" id="WP_005159958.1">
    <property type="nucleotide sequence ID" value="NZ_ANMG01000042.1"/>
</dbReference>
<evidence type="ECO:0000313" key="4">
    <source>
        <dbReference type="EMBL" id="OOC02563.1"/>
    </source>
</evidence>
<evidence type="ECO:0000256" key="1">
    <source>
        <dbReference type="SAM" id="MobiDB-lite"/>
    </source>
</evidence>
<dbReference type="InterPro" id="IPR031325">
    <property type="entry name" value="RHS_repeat"/>
</dbReference>
<evidence type="ECO:0000313" key="3">
    <source>
        <dbReference type="EMBL" id="EMD25677.1"/>
    </source>
</evidence>
<feature type="compositionally biased region" description="Polar residues" evidence="1">
    <location>
        <begin position="281"/>
        <end position="291"/>
    </location>
</feature>
<evidence type="ECO:0000313" key="6">
    <source>
        <dbReference type="Proteomes" id="UP000188551"/>
    </source>
</evidence>
<dbReference type="Gene3D" id="2.180.10.10">
    <property type="entry name" value="RHS repeat-associated core"/>
    <property type="match status" value="2"/>
</dbReference>
<dbReference type="InterPro" id="IPR045351">
    <property type="entry name" value="DUF6531"/>
</dbReference>
<comment type="caution">
    <text evidence="3">The sequence shown here is derived from an EMBL/GenBank/DDBJ whole genome shotgun (WGS) entry which is preliminary data.</text>
</comment>
<proteinExistence type="predicted"/>
<feature type="compositionally biased region" description="Basic and acidic residues" evidence="1">
    <location>
        <begin position="259"/>
        <end position="280"/>
    </location>
</feature>
<protein>
    <submittedName>
        <fullName evidence="3">Rhs protein</fullName>
    </submittedName>
</protein>
<dbReference type="Pfam" id="PF20148">
    <property type="entry name" value="DUF6531"/>
    <property type="match status" value="1"/>
</dbReference>
<feature type="region of interest" description="Disordered" evidence="1">
    <location>
        <begin position="250"/>
        <end position="362"/>
    </location>
</feature>
<feature type="compositionally biased region" description="Gly residues" evidence="1">
    <location>
        <begin position="301"/>
        <end position="315"/>
    </location>
</feature>
<reference evidence="4 6" key="2">
    <citation type="submission" date="2017-02" db="EMBL/GenBank/DDBJ databases">
        <title>Amycolatopsis azurea DSM 43854 draft genome.</title>
        <authorList>
            <person name="Mayilraj S."/>
        </authorList>
    </citation>
    <scope>NUCLEOTIDE SEQUENCE [LARGE SCALE GENOMIC DNA]</scope>
    <source>
        <strain evidence="4 6">DSM 43854</strain>
    </source>
</reference>
<dbReference type="SUPFAM" id="SSF50956">
    <property type="entry name" value="Thermostable phytase (3-phytase)"/>
    <property type="match status" value="1"/>
</dbReference>
<dbReference type="InterPro" id="IPR006530">
    <property type="entry name" value="YD"/>
</dbReference>
<feature type="region of interest" description="Disordered" evidence="1">
    <location>
        <begin position="1313"/>
        <end position="1332"/>
    </location>
</feature>
<dbReference type="PANTHER" id="PTHR32305">
    <property type="match status" value="1"/>
</dbReference>
<dbReference type="InterPro" id="IPR038332">
    <property type="entry name" value="PPE_sf"/>
</dbReference>
<feature type="region of interest" description="Disordered" evidence="1">
    <location>
        <begin position="739"/>
        <end position="765"/>
    </location>
</feature>
<dbReference type="Proteomes" id="UP000014137">
    <property type="component" value="Unassembled WGS sequence"/>
</dbReference>
<accession>M2QIB5</accession>
<dbReference type="Pfam" id="PF05593">
    <property type="entry name" value="RHS_repeat"/>
    <property type="match status" value="5"/>
</dbReference>
<evidence type="ECO:0000259" key="2">
    <source>
        <dbReference type="Pfam" id="PF20148"/>
    </source>
</evidence>
<feature type="compositionally biased region" description="Basic and acidic residues" evidence="1">
    <location>
        <begin position="1392"/>
        <end position="1407"/>
    </location>
</feature>
<dbReference type="EMBL" id="ANMG01000042">
    <property type="protein sequence ID" value="EMD25677.1"/>
    <property type="molecule type" value="Genomic_DNA"/>
</dbReference>
<dbReference type="InterPro" id="IPR050708">
    <property type="entry name" value="T6SS_VgrG/RHS"/>
</dbReference>
<evidence type="ECO:0000313" key="5">
    <source>
        <dbReference type="Proteomes" id="UP000014137"/>
    </source>
</evidence>
<dbReference type="Gene3D" id="1.20.1260.20">
    <property type="entry name" value="PPE superfamily"/>
    <property type="match status" value="1"/>
</dbReference>